<dbReference type="EMBL" id="AWSU01000012">
    <property type="protein sequence ID" value="ERI80638.1"/>
    <property type="molecule type" value="Genomic_DNA"/>
</dbReference>
<name>A0ABC9U3Y9_CLOSY</name>
<evidence type="ECO:0000256" key="1">
    <source>
        <dbReference type="SAM" id="MobiDB-lite"/>
    </source>
</evidence>
<evidence type="ECO:0000256" key="2">
    <source>
        <dbReference type="SAM" id="SignalP"/>
    </source>
</evidence>
<proteinExistence type="predicted"/>
<dbReference type="Proteomes" id="UP000016491">
    <property type="component" value="Unassembled WGS sequence"/>
</dbReference>
<sequence length="291" mass="33245">MKKLALLSLAVATAIALGGCGDKQQLTEKDLETISEKQVEQAFEKMENQVSKEAKSKEQTQKETETDKIDLNEPGVSIAVDDPYEMNLFEIFGLDNDFPKPNENYGIKSSYSTTGYQLDSKTGEQKEGIQKSTLWFGKSENYYSDYRDQVVAYLKEKKPDLETNPRENTWPNYFYKIDDDYYGVVNVYGAGNNGTGIYIQKFAYSTHTLTAILGKQYSGDFSSWTNESGTEVKEQKINIVDDKKSFLLIYRSDTHPDLPYDLKEGTTVTVTFDEVEEYRPNYYRVNSIIIE</sequence>
<evidence type="ECO:0008006" key="5">
    <source>
        <dbReference type="Google" id="ProtNLM"/>
    </source>
</evidence>
<comment type="caution">
    <text evidence="3">The sequence shown here is derived from an EMBL/GenBank/DDBJ whole genome shotgun (WGS) entry which is preliminary data.</text>
</comment>
<feature type="signal peptide" evidence="2">
    <location>
        <begin position="1"/>
        <end position="18"/>
    </location>
</feature>
<dbReference type="RefSeq" id="WP_021642418.1">
    <property type="nucleotide sequence ID" value="NZ_KE992931.1"/>
</dbReference>
<feature type="chain" id="PRO_5044868171" description="DUF4822 domain-containing protein" evidence="2">
    <location>
        <begin position="19"/>
        <end position="291"/>
    </location>
</feature>
<evidence type="ECO:0000313" key="4">
    <source>
        <dbReference type="Proteomes" id="UP000016491"/>
    </source>
</evidence>
<dbReference type="PROSITE" id="PS51257">
    <property type="entry name" value="PROKAR_LIPOPROTEIN"/>
    <property type="match status" value="1"/>
</dbReference>
<evidence type="ECO:0000313" key="3">
    <source>
        <dbReference type="EMBL" id="ERI80638.1"/>
    </source>
</evidence>
<dbReference type="AlphaFoldDB" id="A0ABC9U3Y9"/>
<accession>A0ABC9U3Y9</accession>
<organism evidence="3 4">
    <name type="scientific">[Clostridium] symbiosum ATCC 14940</name>
    <dbReference type="NCBI Taxonomy" id="411472"/>
    <lineage>
        <taxon>Bacteria</taxon>
        <taxon>Bacillati</taxon>
        <taxon>Bacillota</taxon>
        <taxon>Clostridia</taxon>
        <taxon>Lachnospirales</taxon>
        <taxon>Lachnospiraceae</taxon>
        <taxon>Otoolea</taxon>
    </lineage>
</organism>
<protein>
    <recommendedName>
        <fullName evidence="5">DUF4822 domain-containing protein</fullName>
    </recommendedName>
</protein>
<gene>
    <name evidence="3" type="ORF">CLOSYM_00136</name>
</gene>
<reference evidence="3 4" key="1">
    <citation type="submission" date="2013-07" db="EMBL/GenBank/DDBJ databases">
        <authorList>
            <person name="Weinstock G."/>
            <person name="Sodergren E."/>
            <person name="Wylie T."/>
            <person name="Fulton L."/>
            <person name="Fulton R."/>
            <person name="Fronick C."/>
            <person name="O'Laughlin M."/>
            <person name="Godfrey J."/>
            <person name="Miner T."/>
            <person name="Herter B."/>
            <person name="Appelbaum E."/>
            <person name="Cordes M."/>
            <person name="Lek S."/>
            <person name="Wollam A."/>
            <person name="Pepin K.H."/>
            <person name="Palsikar V.B."/>
            <person name="Mitreva M."/>
            <person name="Wilson R.K."/>
        </authorList>
    </citation>
    <scope>NUCLEOTIDE SEQUENCE [LARGE SCALE GENOMIC DNA]</scope>
    <source>
        <strain evidence="3 4">ATCC 14940</strain>
    </source>
</reference>
<feature type="region of interest" description="Disordered" evidence="1">
    <location>
        <begin position="39"/>
        <end position="68"/>
    </location>
</feature>
<keyword evidence="2" id="KW-0732">Signal</keyword>